<sequence>MKPISNHERSLAPDLARGFMLLIIAIAHAPLWLSVTNTNLLSRPEGGSTVGEIINFFCILFVDNRGMPLFAALFGYGMTMMVKRQLSAGMLETESKRLLKRRSLFLLLFGLVHTVIIGGIDILAFYGTAGLLIGWLLFRGDQTLRRGILLVSLFSIIFILFVWTGISIDMNGYGVSAGFSDTSSYGEAALTKLIGFPFMILAQLFMYPMLLPVLIGMWAARNDLLNGKKHRKLLILIAITGIAISIIGALPFAMISTKLWIPSPATIGLMTSLQILTGLAGGFGYAVLFGLIGSFVNRTGFVTYSLAALGKRSLTFYLFNEAMLVIIMSPVAFGLGHVLHTTGAFVTAVLIWFTSLFLATILERKGLRGPADAFMRRLVYKN</sequence>
<organism evidence="3 4">
    <name type="scientific">Bacillus manliponensis</name>
    <dbReference type="NCBI Taxonomy" id="574376"/>
    <lineage>
        <taxon>Bacteria</taxon>
        <taxon>Bacillati</taxon>
        <taxon>Bacillota</taxon>
        <taxon>Bacilli</taxon>
        <taxon>Bacillales</taxon>
        <taxon>Bacillaceae</taxon>
        <taxon>Bacillus</taxon>
        <taxon>Bacillus cereus group</taxon>
    </lineage>
</organism>
<dbReference type="PANTHER" id="PTHR30590:SF2">
    <property type="entry name" value="INNER MEMBRANE PROTEIN"/>
    <property type="match status" value="1"/>
</dbReference>
<dbReference type="Proteomes" id="UP000027822">
    <property type="component" value="Unassembled WGS sequence"/>
</dbReference>
<keyword evidence="1" id="KW-0472">Membrane</keyword>
<dbReference type="InterPro" id="IPR052529">
    <property type="entry name" value="Bact_Transport_Assoc"/>
</dbReference>
<feature type="transmembrane region" description="Helical" evidence="1">
    <location>
        <begin position="122"/>
        <end position="138"/>
    </location>
</feature>
<evidence type="ECO:0000259" key="2">
    <source>
        <dbReference type="Pfam" id="PF04235"/>
    </source>
</evidence>
<dbReference type="AlphaFoldDB" id="A0A073KBK3"/>
<dbReference type="Pfam" id="PF04235">
    <property type="entry name" value="DUF418"/>
    <property type="match status" value="1"/>
</dbReference>
<dbReference type="STRING" id="574376.BAMA_20795"/>
<dbReference type="PANTHER" id="PTHR30590">
    <property type="entry name" value="INNER MEMBRANE PROTEIN"/>
    <property type="match status" value="1"/>
</dbReference>
<keyword evidence="1" id="KW-0812">Transmembrane</keyword>
<feature type="transmembrane region" description="Helical" evidence="1">
    <location>
        <begin position="233"/>
        <end position="255"/>
    </location>
</feature>
<feature type="transmembrane region" description="Helical" evidence="1">
    <location>
        <begin position="275"/>
        <end position="296"/>
    </location>
</feature>
<evidence type="ECO:0000256" key="1">
    <source>
        <dbReference type="SAM" id="Phobius"/>
    </source>
</evidence>
<name>A0A073KBK3_9BACI</name>
<proteinExistence type="predicted"/>
<feature type="transmembrane region" description="Helical" evidence="1">
    <location>
        <begin position="53"/>
        <end position="77"/>
    </location>
</feature>
<protein>
    <recommendedName>
        <fullName evidence="2">DUF418 domain-containing protein</fullName>
    </recommendedName>
</protein>
<dbReference type="EMBL" id="JOTN01000006">
    <property type="protein sequence ID" value="KEK19688.1"/>
    <property type="molecule type" value="Genomic_DNA"/>
</dbReference>
<accession>A0A073KBK3</accession>
<feature type="transmembrane region" description="Helical" evidence="1">
    <location>
        <begin position="147"/>
        <end position="166"/>
    </location>
</feature>
<feature type="transmembrane region" description="Helical" evidence="1">
    <location>
        <begin position="317"/>
        <end position="338"/>
    </location>
</feature>
<keyword evidence="4" id="KW-1185">Reference proteome</keyword>
<dbReference type="eggNOG" id="COG2311">
    <property type="taxonomic scope" value="Bacteria"/>
</dbReference>
<gene>
    <name evidence="3" type="ORF">BAMA_20795</name>
</gene>
<feature type="transmembrane region" description="Helical" evidence="1">
    <location>
        <begin position="200"/>
        <end position="221"/>
    </location>
</feature>
<feature type="domain" description="DUF418" evidence="2">
    <location>
        <begin position="219"/>
        <end position="381"/>
    </location>
</feature>
<feature type="transmembrane region" description="Helical" evidence="1">
    <location>
        <begin position="344"/>
        <end position="362"/>
    </location>
</feature>
<keyword evidence="1" id="KW-1133">Transmembrane helix</keyword>
<dbReference type="InterPro" id="IPR007349">
    <property type="entry name" value="DUF418"/>
</dbReference>
<comment type="caution">
    <text evidence="3">The sequence shown here is derived from an EMBL/GenBank/DDBJ whole genome shotgun (WGS) entry which is preliminary data.</text>
</comment>
<evidence type="ECO:0000313" key="4">
    <source>
        <dbReference type="Proteomes" id="UP000027822"/>
    </source>
</evidence>
<evidence type="ECO:0000313" key="3">
    <source>
        <dbReference type="EMBL" id="KEK19688.1"/>
    </source>
</evidence>
<reference evidence="3 4" key="1">
    <citation type="submission" date="2014-06" db="EMBL/GenBank/DDBJ databases">
        <title>Draft genome sequence of Bacillus manliponensis JCM 15802 (MCCC 1A00708).</title>
        <authorList>
            <person name="Lai Q."/>
            <person name="Liu Y."/>
            <person name="Shao Z."/>
        </authorList>
    </citation>
    <scope>NUCLEOTIDE SEQUENCE [LARGE SCALE GENOMIC DNA]</scope>
    <source>
        <strain evidence="3 4">JCM 15802</strain>
    </source>
</reference>
<feature type="transmembrane region" description="Helical" evidence="1">
    <location>
        <begin position="15"/>
        <end position="33"/>
    </location>
</feature>